<protein>
    <recommendedName>
        <fullName evidence="4">Steroid 5-alpha reductase C-terminal domain-containing protein</fullName>
    </recommendedName>
</protein>
<evidence type="ECO:0000256" key="1">
    <source>
        <dbReference type="SAM" id="Phobius"/>
    </source>
</evidence>
<dbReference type="AlphaFoldDB" id="A0A3Q3KL49"/>
<reference evidence="2" key="2">
    <citation type="submission" date="2025-09" db="UniProtKB">
        <authorList>
            <consortium name="Ensembl"/>
        </authorList>
    </citation>
    <scope>IDENTIFICATION</scope>
</reference>
<keyword evidence="3" id="KW-1185">Reference proteome</keyword>
<dbReference type="Ensembl" id="ENSMALT00000030808.1">
    <property type="protein sequence ID" value="ENSMALP00000030273.1"/>
    <property type="gene ID" value="ENSMALG00000020930.1"/>
</dbReference>
<sequence length="126" mass="14420">YNIITGIELYILDCMAYCMIFMAVGVFVILLFEKLRYGRYSDSKYGFPVNAKFAWFVQEMPSFFVPLCLLVWASPAKTSLLPNQLLIAMYIFHYAQRSVHSSNTNQSKTDSSNIISPSLVGAYFDR</sequence>
<proteinExistence type="predicted"/>
<keyword evidence="1" id="KW-0812">Transmembrane</keyword>
<feature type="transmembrane region" description="Helical" evidence="1">
    <location>
        <begin position="6"/>
        <end position="32"/>
    </location>
</feature>
<accession>A0A3Q3KL49</accession>
<organism evidence="2 3">
    <name type="scientific">Monopterus albus</name>
    <name type="common">Swamp eel</name>
    <dbReference type="NCBI Taxonomy" id="43700"/>
    <lineage>
        <taxon>Eukaryota</taxon>
        <taxon>Metazoa</taxon>
        <taxon>Chordata</taxon>
        <taxon>Craniata</taxon>
        <taxon>Vertebrata</taxon>
        <taxon>Euteleostomi</taxon>
        <taxon>Actinopterygii</taxon>
        <taxon>Neopterygii</taxon>
        <taxon>Teleostei</taxon>
        <taxon>Neoteleostei</taxon>
        <taxon>Acanthomorphata</taxon>
        <taxon>Anabantaria</taxon>
        <taxon>Synbranchiformes</taxon>
        <taxon>Synbranchidae</taxon>
        <taxon>Monopterus</taxon>
    </lineage>
</organism>
<keyword evidence="1" id="KW-1133">Transmembrane helix</keyword>
<evidence type="ECO:0008006" key="4">
    <source>
        <dbReference type="Google" id="ProtNLM"/>
    </source>
</evidence>
<evidence type="ECO:0000313" key="3">
    <source>
        <dbReference type="Proteomes" id="UP000261600"/>
    </source>
</evidence>
<feature type="transmembrane region" description="Helical" evidence="1">
    <location>
        <begin position="53"/>
        <end position="73"/>
    </location>
</feature>
<evidence type="ECO:0000313" key="2">
    <source>
        <dbReference type="Ensembl" id="ENSMALP00000030273.1"/>
    </source>
</evidence>
<keyword evidence="1" id="KW-0472">Membrane</keyword>
<dbReference type="Proteomes" id="UP000261600">
    <property type="component" value="Unplaced"/>
</dbReference>
<name>A0A3Q3KL49_MONAL</name>
<reference evidence="2" key="1">
    <citation type="submission" date="2025-08" db="UniProtKB">
        <authorList>
            <consortium name="Ensembl"/>
        </authorList>
    </citation>
    <scope>IDENTIFICATION</scope>
</reference>